<evidence type="ECO:0000313" key="3">
    <source>
        <dbReference type="Proteomes" id="UP000185924"/>
    </source>
</evidence>
<evidence type="ECO:0000313" key="2">
    <source>
        <dbReference type="EMBL" id="SIR14801.1"/>
    </source>
</evidence>
<feature type="transmembrane region" description="Helical" evidence="1">
    <location>
        <begin position="89"/>
        <end position="110"/>
    </location>
</feature>
<accession>A0A1N6YK06</accession>
<keyword evidence="1" id="KW-0812">Transmembrane</keyword>
<reference evidence="3" key="1">
    <citation type="submission" date="2017-01" db="EMBL/GenBank/DDBJ databases">
        <authorList>
            <person name="Varghese N."/>
            <person name="Submissions S."/>
        </authorList>
    </citation>
    <scope>NUCLEOTIDE SEQUENCE [LARGE SCALE GENOMIC DNA]</scope>
    <source>
        <strain evidence="3">DM9</strain>
    </source>
</reference>
<dbReference type="OrthoDB" id="854015at2"/>
<keyword evidence="3" id="KW-1185">Reference proteome</keyword>
<keyword evidence="1" id="KW-0472">Membrane</keyword>
<sequence>MKNLRVWNGAILAAYAMALLLLAYFFFAHELHLISYEATLLSEDFILRFFAFWFISFLLTIMVYLLNLSLNYLWLPRPEKVVAMQAGKLILAMGLSAALFAVVFVTLSGLQE</sequence>
<feature type="transmembrane region" description="Helical" evidence="1">
    <location>
        <begin position="7"/>
        <end position="27"/>
    </location>
</feature>
<dbReference type="EMBL" id="FTNM01000003">
    <property type="protein sequence ID" value="SIR14801.1"/>
    <property type="molecule type" value="Genomic_DNA"/>
</dbReference>
<dbReference type="STRING" id="1077936.SAMN05421545_2535"/>
<name>A0A1N6YK06_9BACT</name>
<organism evidence="2 3">
    <name type="scientific">Pontibacter lucknowensis</name>
    <dbReference type="NCBI Taxonomy" id="1077936"/>
    <lineage>
        <taxon>Bacteria</taxon>
        <taxon>Pseudomonadati</taxon>
        <taxon>Bacteroidota</taxon>
        <taxon>Cytophagia</taxon>
        <taxon>Cytophagales</taxon>
        <taxon>Hymenobacteraceae</taxon>
        <taxon>Pontibacter</taxon>
    </lineage>
</organism>
<protein>
    <submittedName>
        <fullName evidence="2">Uncharacterized protein</fullName>
    </submittedName>
</protein>
<proteinExistence type="predicted"/>
<dbReference type="Proteomes" id="UP000185924">
    <property type="component" value="Unassembled WGS sequence"/>
</dbReference>
<evidence type="ECO:0000256" key="1">
    <source>
        <dbReference type="SAM" id="Phobius"/>
    </source>
</evidence>
<dbReference type="AlphaFoldDB" id="A0A1N6YK06"/>
<dbReference type="RefSeq" id="WP_076422373.1">
    <property type="nucleotide sequence ID" value="NZ_FTNM01000003.1"/>
</dbReference>
<keyword evidence="1" id="KW-1133">Transmembrane helix</keyword>
<gene>
    <name evidence="2" type="ORF">SAMN05421545_2535</name>
</gene>
<feature type="transmembrane region" description="Helical" evidence="1">
    <location>
        <begin position="47"/>
        <end position="68"/>
    </location>
</feature>